<organism evidence="10 11">
    <name type="scientific">Polypterus senegalus</name>
    <name type="common">Senegal bichir</name>
    <dbReference type="NCBI Taxonomy" id="55291"/>
    <lineage>
        <taxon>Eukaryota</taxon>
        <taxon>Metazoa</taxon>
        <taxon>Chordata</taxon>
        <taxon>Craniata</taxon>
        <taxon>Vertebrata</taxon>
        <taxon>Euteleostomi</taxon>
        <taxon>Actinopterygii</taxon>
        <taxon>Polypteriformes</taxon>
        <taxon>Polypteridae</taxon>
        <taxon>Polypterus</taxon>
    </lineage>
</organism>
<dbReference type="Pfam" id="PF07525">
    <property type="entry name" value="SOCS_box"/>
    <property type="match status" value="1"/>
</dbReference>
<evidence type="ECO:0000313" key="10">
    <source>
        <dbReference type="EMBL" id="KAG2470737.1"/>
    </source>
</evidence>
<protein>
    <recommendedName>
        <fullName evidence="2">Cytokine-inducible SH2-containing protein</fullName>
    </recommendedName>
</protein>
<dbReference type="SMART" id="SM00969">
    <property type="entry name" value="SOCS_box"/>
    <property type="match status" value="1"/>
</dbReference>
<dbReference type="GO" id="GO:0009968">
    <property type="term" value="P:negative regulation of signal transduction"/>
    <property type="evidence" value="ECO:0007669"/>
    <property type="project" value="UniProtKB-KW"/>
</dbReference>
<feature type="domain" description="SOCS box" evidence="9">
    <location>
        <begin position="206"/>
        <end position="254"/>
    </location>
</feature>
<dbReference type="GO" id="GO:0035556">
    <property type="term" value="P:intracellular signal transduction"/>
    <property type="evidence" value="ECO:0007669"/>
    <property type="project" value="InterPro"/>
</dbReference>
<dbReference type="PRINTS" id="PR00401">
    <property type="entry name" value="SH2DOMAIN"/>
</dbReference>
<feature type="non-terminal residue" evidence="10">
    <location>
        <position position="1"/>
    </location>
</feature>
<dbReference type="InterPro" id="IPR036036">
    <property type="entry name" value="SOCS_box-like_dom_sf"/>
</dbReference>
<dbReference type="PANTHER" id="PTHR10155:SF9">
    <property type="entry name" value="CYTOKINE-INDUCIBLE SH2-CONTAINING PROTEIN"/>
    <property type="match status" value="1"/>
</dbReference>
<accession>A0A8X7XMQ8</accession>
<dbReference type="SUPFAM" id="SSF55550">
    <property type="entry name" value="SH2 domain"/>
    <property type="match status" value="1"/>
</dbReference>
<evidence type="ECO:0000259" key="9">
    <source>
        <dbReference type="PROSITE" id="PS50225"/>
    </source>
</evidence>
<evidence type="ECO:0000256" key="6">
    <source>
        <dbReference type="ARBA" id="ARBA00022999"/>
    </source>
</evidence>
<reference evidence="10 11" key="1">
    <citation type="journal article" date="2021" name="Cell">
        <title>Tracing the genetic footprints of vertebrate landing in non-teleost ray-finned fishes.</title>
        <authorList>
            <person name="Bi X."/>
            <person name="Wang K."/>
            <person name="Yang L."/>
            <person name="Pan H."/>
            <person name="Jiang H."/>
            <person name="Wei Q."/>
            <person name="Fang M."/>
            <person name="Yu H."/>
            <person name="Zhu C."/>
            <person name="Cai Y."/>
            <person name="He Y."/>
            <person name="Gan X."/>
            <person name="Zeng H."/>
            <person name="Yu D."/>
            <person name="Zhu Y."/>
            <person name="Jiang H."/>
            <person name="Qiu Q."/>
            <person name="Yang H."/>
            <person name="Zhang Y.E."/>
            <person name="Wang W."/>
            <person name="Zhu M."/>
            <person name="He S."/>
            <person name="Zhang G."/>
        </authorList>
    </citation>
    <scope>NUCLEOTIDE SEQUENCE [LARGE SCALE GENOMIC DNA]</scope>
    <source>
        <strain evidence="10">Bchr_013</strain>
    </source>
</reference>
<dbReference type="FunFam" id="1.10.750.20:FF:000002">
    <property type="entry name" value="Suppressor of cytokine signaling 2"/>
    <property type="match status" value="1"/>
</dbReference>
<dbReference type="Gene3D" id="1.10.750.20">
    <property type="entry name" value="SOCS box"/>
    <property type="match status" value="1"/>
</dbReference>
<dbReference type="PROSITE" id="PS50001">
    <property type="entry name" value="SH2"/>
    <property type="match status" value="1"/>
</dbReference>
<dbReference type="InterPro" id="IPR000980">
    <property type="entry name" value="SH2"/>
</dbReference>
<evidence type="ECO:0000256" key="3">
    <source>
        <dbReference type="ARBA" id="ARBA00022604"/>
    </source>
</evidence>
<feature type="domain" description="SH2" evidence="8">
    <location>
        <begin position="94"/>
        <end position="175"/>
    </location>
</feature>
<dbReference type="Pfam" id="PF00017">
    <property type="entry name" value="SH2"/>
    <property type="match status" value="1"/>
</dbReference>
<dbReference type="EMBL" id="JAATIS010000094">
    <property type="protein sequence ID" value="KAG2470737.1"/>
    <property type="molecule type" value="Genomic_DNA"/>
</dbReference>
<comment type="pathway">
    <text evidence="1">Protein modification; protein ubiquitination.</text>
</comment>
<dbReference type="GO" id="GO:0046935">
    <property type="term" value="F:1-phosphatidylinositol-3-kinase regulator activity"/>
    <property type="evidence" value="ECO:0007669"/>
    <property type="project" value="TreeGrafter"/>
</dbReference>
<keyword evidence="11" id="KW-1185">Reference proteome</keyword>
<keyword evidence="6 7" id="KW-0727">SH2 domain</keyword>
<evidence type="ECO:0000259" key="8">
    <source>
        <dbReference type="PROSITE" id="PS50001"/>
    </source>
</evidence>
<keyword evidence="5" id="KW-0833">Ubl conjugation pathway</keyword>
<feature type="non-terminal residue" evidence="10">
    <location>
        <position position="255"/>
    </location>
</feature>
<dbReference type="Gene3D" id="3.30.505.10">
    <property type="entry name" value="SH2 domain"/>
    <property type="match status" value="1"/>
</dbReference>
<dbReference type="SMART" id="SM00253">
    <property type="entry name" value="SOCS"/>
    <property type="match status" value="1"/>
</dbReference>
<dbReference type="InterPro" id="IPR036860">
    <property type="entry name" value="SH2_dom_sf"/>
</dbReference>
<proteinExistence type="predicted"/>
<dbReference type="GO" id="GO:0046854">
    <property type="term" value="P:phosphatidylinositol phosphate biosynthetic process"/>
    <property type="evidence" value="ECO:0007669"/>
    <property type="project" value="TreeGrafter"/>
</dbReference>
<keyword evidence="4" id="KW-0734">Signal transduction inhibitor</keyword>
<evidence type="ECO:0000256" key="5">
    <source>
        <dbReference type="ARBA" id="ARBA00022786"/>
    </source>
</evidence>
<dbReference type="CDD" id="cd10718">
    <property type="entry name" value="SH2_CIS"/>
    <property type="match status" value="1"/>
</dbReference>
<dbReference type="AlphaFoldDB" id="A0A8X7XMQ8"/>
<dbReference type="GO" id="GO:0005942">
    <property type="term" value="C:phosphatidylinositol 3-kinase complex"/>
    <property type="evidence" value="ECO:0007669"/>
    <property type="project" value="TreeGrafter"/>
</dbReference>
<keyword evidence="3" id="KW-0341">Growth regulation</keyword>
<evidence type="ECO:0000256" key="4">
    <source>
        <dbReference type="ARBA" id="ARBA00022700"/>
    </source>
</evidence>
<evidence type="ECO:0000313" key="11">
    <source>
        <dbReference type="Proteomes" id="UP000886611"/>
    </source>
</evidence>
<evidence type="ECO:0000256" key="2">
    <source>
        <dbReference type="ARBA" id="ARBA00021548"/>
    </source>
</evidence>
<dbReference type="SMART" id="SM00252">
    <property type="entry name" value="SH2"/>
    <property type="match status" value="1"/>
</dbReference>
<evidence type="ECO:0000256" key="7">
    <source>
        <dbReference type="PROSITE-ProRule" id="PRU00191"/>
    </source>
</evidence>
<sequence>MAVFYDVSPATFMSPRPLLPQPAADILPLPAIAAEVLGHPERRESSTTRPDSHSAFLMHQLPSPCLKGSPEVRDPGKDLRCIKKTLNYLDISGWYWGAITATEAKAELQQAEEGTFLVRDSSHPMYMLTLSVKTNRGPTNVRIEYSHGLYRLDSSCLAKPRILAFPDVLSLIQHYVGSCRSGGQPEAVPEAQVAPSLQKDSAVLLKLVRPLHRRDAFPSLQHLTRLTINRLGANPSQLPLPRRLQEYLQEYPFPL</sequence>
<name>A0A8X7XMQ8_POLSE</name>
<dbReference type="InterPro" id="IPR035887">
    <property type="entry name" value="CIS_SH2"/>
</dbReference>
<gene>
    <name evidence="10" type="primary">Cish</name>
    <name evidence="10" type="ORF">GTO96_0005367</name>
</gene>
<dbReference type="PANTHER" id="PTHR10155">
    <property type="entry name" value="PHOSPHATIDYLINOSITOL 3-KINASE REGULATORY SUBUNIT"/>
    <property type="match status" value="1"/>
</dbReference>
<comment type="caution">
    <text evidence="10">The sequence shown here is derived from an EMBL/GenBank/DDBJ whole genome shotgun (WGS) entry which is preliminary data.</text>
</comment>
<dbReference type="PROSITE" id="PS50225">
    <property type="entry name" value="SOCS"/>
    <property type="match status" value="1"/>
</dbReference>
<dbReference type="FunFam" id="3.30.505.10:FF:000042">
    <property type="entry name" value="Cytokine-inducible SH2-containing protein b"/>
    <property type="match status" value="1"/>
</dbReference>
<dbReference type="Proteomes" id="UP000886611">
    <property type="component" value="Unassembled WGS sequence"/>
</dbReference>
<dbReference type="InterPro" id="IPR001496">
    <property type="entry name" value="SOCS_box"/>
</dbReference>
<dbReference type="SUPFAM" id="SSF158235">
    <property type="entry name" value="SOCS box-like"/>
    <property type="match status" value="1"/>
</dbReference>
<evidence type="ECO:0000256" key="1">
    <source>
        <dbReference type="ARBA" id="ARBA00004906"/>
    </source>
</evidence>